<evidence type="ECO:0000256" key="4">
    <source>
        <dbReference type="SAM" id="MobiDB-lite"/>
    </source>
</evidence>
<feature type="region of interest" description="Disordered" evidence="4">
    <location>
        <begin position="432"/>
        <end position="461"/>
    </location>
</feature>
<protein>
    <recommendedName>
        <fullName evidence="6">CNNM transmembrane domain-containing protein</fullName>
    </recommendedName>
</protein>
<dbReference type="AlphaFoldDB" id="A0A518KAM6"/>
<evidence type="ECO:0000256" key="3">
    <source>
        <dbReference type="PROSITE-ProRule" id="PRU01193"/>
    </source>
</evidence>
<evidence type="ECO:0000313" key="8">
    <source>
        <dbReference type="Proteomes" id="UP000316426"/>
    </source>
</evidence>
<dbReference type="KEGG" id="bmei:Spa11_30510"/>
<dbReference type="Proteomes" id="UP000316426">
    <property type="component" value="Chromosome"/>
</dbReference>
<dbReference type="Pfam" id="PF01595">
    <property type="entry name" value="CNNM"/>
    <property type="match status" value="1"/>
</dbReference>
<gene>
    <name evidence="7" type="ORF">Spa11_30510</name>
</gene>
<feature type="compositionally biased region" description="Basic and acidic residues" evidence="4">
    <location>
        <begin position="440"/>
        <end position="461"/>
    </location>
</feature>
<dbReference type="InterPro" id="IPR046342">
    <property type="entry name" value="CBS_dom_sf"/>
</dbReference>
<reference evidence="7 8" key="1">
    <citation type="submission" date="2019-02" db="EMBL/GenBank/DDBJ databases">
        <title>Deep-cultivation of Planctomycetes and their phenomic and genomic characterization uncovers novel biology.</title>
        <authorList>
            <person name="Wiegand S."/>
            <person name="Jogler M."/>
            <person name="Boedeker C."/>
            <person name="Pinto D."/>
            <person name="Vollmers J."/>
            <person name="Rivas-Marin E."/>
            <person name="Kohn T."/>
            <person name="Peeters S.H."/>
            <person name="Heuer A."/>
            <person name="Rast P."/>
            <person name="Oberbeckmann S."/>
            <person name="Bunk B."/>
            <person name="Jeske O."/>
            <person name="Meyerdierks A."/>
            <person name="Storesund J.E."/>
            <person name="Kallscheuer N."/>
            <person name="Luecker S."/>
            <person name="Lage O.M."/>
            <person name="Pohl T."/>
            <person name="Merkel B.J."/>
            <person name="Hornburger P."/>
            <person name="Mueller R.-W."/>
            <person name="Bruemmer F."/>
            <person name="Labrenz M."/>
            <person name="Spormann A.M."/>
            <person name="Op den Camp H."/>
            <person name="Overmann J."/>
            <person name="Amann R."/>
            <person name="Jetten M.S.M."/>
            <person name="Mascher T."/>
            <person name="Medema M.H."/>
            <person name="Devos D.P."/>
            <person name="Kaster A.-K."/>
            <person name="Ovreas L."/>
            <person name="Rohde M."/>
            <person name="Galperin M.Y."/>
            <person name="Jogler C."/>
        </authorList>
    </citation>
    <scope>NUCLEOTIDE SEQUENCE [LARGE SCALE GENOMIC DNA]</scope>
    <source>
        <strain evidence="7 8">Spa11</strain>
    </source>
</reference>
<keyword evidence="8" id="KW-1185">Reference proteome</keyword>
<accession>A0A518KAM6</accession>
<feature type="transmembrane region" description="Helical" evidence="5">
    <location>
        <begin position="128"/>
        <end position="150"/>
    </location>
</feature>
<keyword evidence="3 5" id="KW-0472">Membrane</keyword>
<sequence>MQLLDYWFELTAMGMLVAVSGFFSGSEAALFSLSRSDCADLAKGTRGERQAAALLSRPESLLTAILFWNLLVNMANFALTAVVAARFGGGEQASSWRQALFTVGSLATIILFSEVLPKSLAVIRPRWVSRAVSLPLTVAMKLVAPILPALQAISDALARLLLPNLEAEPLMELADLERAVAIQSHETVENETLLIQERQVLARLVELADTTAAEMMRPRRRCLVVSPPVSLESLRGRVDGVGEYVLVTGWGSDEIAAALPLNRLGMLPPERLDLRAEPLSVVPWCAPASMTLNQLRQEGRRVAVVINELGESIGVVALEQLLDAVLRDTSRIDPNDAHGPALAPIDDNAWAASGETPLKRVAKGLGPWVDARDDVATTSESLTRALVEARSLTVAGLLQEQLQRPLHFGDEIHFEGLRWAVVGGAVDDIQDDPIAVRIEPSPRDDSHEPGAPRREGQEGAP</sequence>
<keyword evidence="3 5" id="KW-0812">Transmembrane</keyword>
<name>A0A518KAM6_9BACT</name>
<evidence type="ECO:0000313" key="7">
    <source>
        <dbReference type="EMBL" id="QDV74842.1"/>
    </source>
</evidence>
<evidence type="ECO:0000256" key="2">
    <source>
        <dbReference type="ARBA" id="ARBA00023122"/>
    </source>
</evidence>
<dbReference type="EMBL" id="CP036349">
    <property type="protein sequence ID" value="QDV74842.1"/>
    <property type="molecule type" value="Genomic_DNA"/>
</dbReference>
<organism evidence="7 8">
    <name type="scientific">Botrimarina mediterranea</name>
    <dbReference type="NCBI Taxonomy" id="2528022"/>
    <lineage>
        <taxon>Bacteria</taxon>
        <taxon>Pseudomonadati</taxon>
        <taxon>Planctomycetota</taxon>
        <taxon>Planctomycetia</taxon>
        <taxon>Pirellulales</taxon>
        <taxon>Lacipirellulaceae</taxon>
        <taxon>Botrimarina</taxon>
    </lineage>
</organism>
<evidence type="ECO:0000256" key="1">
    <source>
        <dbReference type="ARBA" id="ARBA00022737"/>
    </source>
</evidence>
<dbReference type="RefSeq" id="WP_197529416.1">
    <property type="nucleotide sequence ID" value="NZ_CP036349.1"/>
</dbReference>
<feature type="transmembrane region" description="Helical" evidence="5">
    <location>
        <begin position="99"/>
        <end position="116"/>
    </location>
</feature>
<evidence type="ECO:0000256" key="5">
    <source>
        <dbReference type="SAM" id="Phobius"/>
    </source>
</evidence>
<feature type="transmembrane region" description="Helical" evidence="5">
    <location>
        <begin position="6"/>
        <end position="25"/>
    </location>
</feature>
<feature type="domain" description="CNNM transmembrane" evidence="6">
    <location>
        <begin position="2"/>
        <end position="192"/>
    </location>
</feature>
<keyword evidence="3 5" id="KW-1133">Transmembrane helix</keyword>
<keyword evidence="2" id="KW-0129">CBS domain</keyword>
<dbReference type="GO" id="GO:0005886">
    <property type="term" value="C:plasma membrane"/>
    <property type="evidence" value="ECO:0007669"/>
    <property type="project" value="TreeGrafter"/>
</dbReference>
<dbReference type="PANTHER" id="PTHR22777:SF17">
    <property type="entry name" value="UPF0053 PROTEIN SLL0260"/>
    <property type="match status" value="1"/>
</dbReference>
<dbReference type="InterPro" id="IPR002550">
    <property type="entry name" value="CNNM"/>
</dbReference>
<evidence type="ECO:0000259" key="6">
    <source>
        <dbReference type="PROSITE" id="PS51846"/>
    </source>
</evidence>
<keyword evidence="1" id="KW-0677">Repeat</keyword>
<dbReference type="PROSITE" id="PS51846">
    <property type="entry name" value="CNNM"/>
    <property type="match status" value="1"/>
</dbReference>
<dbReference type="Gene3D" id="3.10.580.10">
    <property type="entry name" value="CBS-domain"/>
    <property type="match status" value="1"/>
</dbReference>
<feature type="transmembrane region" description="Helical" evidence="5">
    <location>
        <begin position="65"/>
        <end position="87"/>
    </location>
</feature>
<proteinExistence type="predicted"/>
<dbReference type="PANTHER" id="PTHR22777">
    <property type="entry name" value="HEMOLYSIN-RELATED"/>
    <property type="match status" value="1"/>
</dbReference>